<keyword evidence="4" id="KW-1185">Reference proteome</keyword>
<evidence type="ECO:0000313" key="4">
    <source>
        <dbReference type="Proteomes" id="UP001430193"/>
    </source>
</evidence>
<gene>
    <name evidence="3" type="ORF">ISS99_14725</name>
</gene>
<reference evidence="3" key="1">
    <citation type="submission" date="2020-10" db="EMBL/GenBank/DDBJ databases">
        <title>Phylogeny of dyella-like bacteria.</title>
        <authorList>
            <person name="Fu J."/>
        </authorList>
    </citation>
    <scope>NUCLEOTIDE SEQUENCE</scope>
    <source>
        <strain evidence="3">DHON07</strain>
    </source>
</reference>
<dbReference type="Gene3D" id="3.30.70.970">
    <property type="entry name" value="RraB-like"/>
    <property type="match status" value="1"/>
</dbReference>
<dbReference type="RefSeq" id="WP_204632343.1">
    <property type="nucleotide sequence ID" value="NZ_BSOC01000002.1"/>
</dbReference>
<proteinExistence type="predicted"/>
<evidence type="ECO:0000259" key="2">
    <source>
        <dbReference type="Pfam" id="PF06877"/>
    </source>
</evidence>
<feature type="domain" description="Regulator of ribonuclease activity B" evidence="2">
    <location>
        <begin position="144"/>
        <end position="239"/>
    </location>
</feature>
<dbReference type="SUPFAM" id="SSF89946">
    <property type="entry name" value="Hypothetical protein VC0424"/>
    <property type="match status" value="1"/>
</dbReference>
<name>A0ABS2KIB9_9GAMM</name>
<evidence type="ECO:0000259" key="1">
    <source>
        <dbReference type="Pfam" id="PF05117"/>
    </source>
</evidence>
<protein>
    <submittedName>
        <fullName evidence="3">DUF695 domain-containing protein</fullName>
    </submittedName>
</protein>
<dbReference type="InterPro" id="IPR009671">
    <property type="entry name" value="RraB_dom"/>
</dbReference>
<dbReference type="Pfam" id="PF05117">
    <property type="entry name" value="DUF695"/>
    <property type="match status" value="1"/>
</dbReference>
<accession>A0ABS2KIB9</accession>
<organism evidence="3 4">
    <name type="scientific">Dyella mobilis</name>
    <dbReference type="NCBI Taxonomy" id="1849582"/>
    <lineage>
        <taxon>Bacteria</taxon>
        <taxon>Pseudomonadati</taxon>
        <taxon>Pseudomonadota</taxon>
        <taxon>Gammaproteobacteria</taxon>
        <taxon>Lysobacterales</taxon>
        <taxon>Rhodanobacteraceae</taxon>
        <taxon>Dyella</taxon>
    </lineage>
</organism>
<dbReference type="Pfam" id="PF06877">
    <property type="entry name" value="RraB"/>
    <property type="match status" value="1"/>
</dbReference>
<comment type="caution">
    <text evidence="3">The sequence shown here is derived from an EMBL/GenBank/DDBJ whole genome shotgun (WGS) entry which is preliminary data.</text>
</comment>
<sequence length="243" mass="27349">MSDQWDFYRLLVDDMPASIFVDLGIASGAPLVQFPNLAFLSVRMQQPRPDGLSSQDEYEALIALEDGVSESIGHSGRSIYVGRNTCGGHRDFYFYTDDSTIEAVLRNAMAKWPDYEFETGTRADADWSVYWNFLYPSAEDFQRISNRNLIDKLREHGDQIEAPRKIDHFAIFKTQSGSDGFVSYLRSNGYNISHTTGASGEQFDVAFDRVDQPSRMDEVTIELHGAALGHNGEYDGWGCSIVK</sequence>
<dbReference type="InterPro" id="IPR016097">
    <property type="entry name" value="DUF695"/>
</dbReference>
<evidence type="ECO:0000313" key="3">
    <source>
        <dbReference type="EMBL" id="MBM7130790.1"/>
    </source>
</evidence>
<dbReference type="EMBL" id="JADIKF010000039">
    <property type="protein sequence ID" value="MBM7130790.1"/>
    <property type="molecule type" value="Genomic_DNA"/>
</dbReference>
<feature type="domain" description="DUF695" evidence="1">
    <location>
        <begin position="3"/>
        <end position="135"/>
    </location>
</feature>
<dbReference type="InterPro" id="IPR036701">
    <property type="entry name" value="RraB-like_sf"/>
</dbReference>
<dbReference type="Proteomes" id="UP001430193">
    <property type="component" value="Unassembled WGS sequence"/>
</dbReference>